<reference evidence="3" key="1">
    <citation type="submission" date="2017-09" db="EMBL/GenBank/DDBJ databases">
        <title>Metaegenomics of thermophilic ammonia-oxidizing enrichment culture.</title>
        <authorList>
            <person name="Kato S."/>
            <person name="Suzuki K."/>
        </authorList>
    </citation>
    <scope>NUCLEOTIDE SEQUENCE [LARGE SCALE GENOMIC DNA]</scope>
</reference>
<dbReference type="EMBL" id="BEHT01000027">
    <property type="protein sequence ID" value="GBC99444.1"/>
    <property type="molecule type" value="Genomic_DNA"/>
</dbReference>
<sequence length="238" mass="25841">MSGLGFWLLGLAMGLRHALDPDHLVAVSVMVAETGSFRPAARVGALWGIGHTLTLLILGVPLLLLRMQLPQKVQAGLEGLVGIALIALGGATLWRLWRRRIHLHWHEHDGKRHLHFHAHGATPHDLPTAHHHEHPQRSTGWRPLLIGMVHGLAGSGAAAVMVMTTAPSLLAGIVYLAVFGIGSIVGMTATAFALSLPVWLAQQRFERVYWTLLATTGVVSVAFGFYLLWELGYLLMTA</sequence>
<dbReference type="PANTHER" id="PTHR33876">
    <property type="entry name" value="UNNAMED PRODUCT"/>
    <property type="match status" value="1"/>
</dbReference>
<evidence type="ECO:0000313" key="3">
    <source>
        <dbReference type="Proteomes" id="UP000236173"/>
    </source>
</evidence>
<feature type="transmembrane region" description="Helical" evidence="1">
    <location>
        <begin position="77"/>
        <end position="97"/>
    </location>
</feature>
<dbReference type="InterPro" id="IPR052776">
    <property type="entry name" value="Chloro_ReproSupport/MetalTrans"/>
</dbReference>
<organism evidence="2 3">
    <name type="scientific">Candidatus Fervidibacter japonicus</name>
    <dbReference type="NCBI Taxonomy" id="2035412"/>
    <lineage>
        <taxon>Bacteria</taxon>
        <taxon>Candidatus Fervidibacterota</taxon>
        <taxon>Candidatus Fervidibacter</taxon>
    </lineage>
</organism>
<keyword evidence="1" id="KW-1133">Transmembrane helix</keyword>
<evidence type="ECO:0000256" key="1">
    <source>
        <dbReference type="SAM" id="Phobius"/>
    </source>
</evidence>
<evidence type="ECO:0000313" key="2">
    <source>
        <dbReference type="EMBL" id="GBC99444.1"/>
    </source>
</evidence>
<accession>A0A2H5XE45</accession>
<keyword evidence="1" id="KW-0472">Membrane</keyword>
<feature type="transmembrane region" description="Helical" evidence="1">
    <location>
        <begin position="144"/>
        <end position="166"/>
    </location>
</feature>
<proteinExistence type="predicted"/>
<feature type="transmembrane region" description="Helical" evidence="1">
    <location>
        <begin position="208"/>
        <end position="229"/>
    </location>
</feature>
<dbReference type="AlphaFoldDB" id="A0A2H5XE45"/>
<name>A0A2H5XE45_9BACT</name>
<dbReference type="PANTHER" id="PTHR33876:SF4">
    <property type="entry name" value="CHLOROPLAST PROTEIN FOR GROWTH AND FERTILITY 2"/>
    <property type="match status" value="1"/>
</dbReference>
<keyword evidence="1" id="KW-0812">Transmembrane</keyword>
<gene>
    <name evidence="2" type="ORF">HRbin17_01968</name>
</gene>
<comment type="caution">
    <text evidence="2">The sequence shown here is derived from an EMBL/GenBank/DDBJ whole genome shotgun (WGS) entry which is preliminary data.</text>
</comment>
<feature type="transmembrane region" description="Helical" evidence="1">
    <location>
        <begin position="42"/>
        <end position="65"/>
    </location>
</feature>
<feature type="transmembrane region" description="Helical" evidence="1">
    <location>
        <begin position="173"/>
        <end position="196"/>
    </location>
</feature>
<protein>
    <submittedName>
        <fullName evidence="2">Uncharacterized protein</fullName>
    </submittedName>
</protein>
<dbReference type="Proteomes" id="UP000236173">
    <property type="component" value="Unassembled WGS sequence"/>
</dbReference>